<sequence length="115" mass="12233">MNARFKLTPDGTVHIDNGSESYTDTLANAMADIAAAGIILPTPDLQAISGLVPVAGFEVSPIRMELILENGWHYPVPESALAQYRPYLDGITNLPAIVAAKDARLAAESDINANE</sequence>
<accession>A0A6N4RCF5</accession>
<evidence type="ECO:0000313" key="1">
    <source>
        <dbReference type="EMBL" id="TKW61695.1"/>
    </source>
</evidence>
<dbReference type="Proteomes" id="UP000320948">
    <property type="component" value="Unassembled WGS sequence"/>
</dbReference>
<proteinExistence type="predicted"/>
<gene>
    <name evidence="1" type="ORF">DI628_03445</name>
</gene>
<comment type="caution">
    <text evidence="1">The sequence shown here is derived from an EMBL/GenBank/DDBJ whole genome shotgun (WGS) entry which is preliminary data.</text>
</comment>
<reference evidence="1 2" key="1">
    <citation type="journal article" date="2017" name="Nat. Commun.">
        <title>In situ click chemistry generation of cyclooxygenase-2 inhibitors.</title>
        <authorList>
            <person name="Bhardwaj A."/>
            <person name="Kaur J."/>
            <person name="Wuest M."/>
            <person name="Wuest F."/>
        </authorList>
    </citation>
    <scope>NUCLEOTIDE SEQUENCE [LARGE SCALE GENOMIC DNA]</scope>
    <source>
        <strain evidence="1">S2_018_000_R2_106</strain>
    </source>
</reference>
<dbReference type="EMBL" id="VAFM01000001">
    <property type="protein sequence ID" value="TKW61695.1"/>
    <property type="molecule type" value="Genomic_DNA"/>
</dbReference>
<organism evidence="1 2">
    <name type="scientific">Blastochloris viridis</name>
    <name type="common">Rhodopseudomonas viridis</name>
    <dbReference type="NCBI Taxonomy" id="1079"/>
    <lineage>
        <taxon>Bacteria</taxon>
        <taxon>Pseudomonadati</taxon>
        <taxon>Pseudomonadota</taxon>
        <taxon>Alphaproteobacteria</taxon>
        <taxon>Hyphomicrobiales</taxon>
        <taxon>Blastochloridaceae</taxon>
        <taxon>Blastochloris</taxon>
    </lineage>
</organism>
<dbReference type="AlphaFoldDB" id="A0A6N4RCF5"/>
<protein>
    <submittedName>
        <fullName evidence="1">Uncharacterized protein</fullName>
    </submittedName>
</protein>
<evidence type="ECO:0000313" key="2">
    <source>
        <dbReference type="Proteomes" id="UP000320948"/>
    </source>
</evidence>
<name>A0A6N4RCF5_BLAVI</name>